<evidence type="ECO:0000313" key="1">
    <source>
        <dbReference type="EMBL" id="RFS84707.1"/>
    </source>
</evidence>
<gene>
    <name evidence="1" type="ORF">D0T12_14325</name>
</gene>
<organism evidence="1 2">
    <name type="scientific">Actinomadura spongiicola</name>
    <dbReference type="NCBI Taxonomy" id="2303421"/>
    <lineage>
        <taxon>Bacteria</taxon>
        <taxon>Bacillati</taxon>
        <taxon>Actinomycetota</taxon>
        <taxon>Actinomycetes</taxon>
        <taxon>Streptosporangiales</taxon>
        <taxon>Thermomonosporaceae</taxon>
        <taxon>Actinomadura</taxon>
    </lineage>
</organism>
<sequence>MINLDFDEAGRLIGIEVLAARCKLPRWLLDAAERLDVDDE</sequence>
<dbReference type="InterPro" id="IPR019270">
    <property type="entry name" value="DUF2283"/>
</dbReference>
<accession>A0A372GH55</accession>
<dbReference type="Proteomes" id="UP000262882">
    <property type="component" value="Unassembled WGS sequence"/>
</dbReference>
<comment type="caution">
    <text evidence="1">The sequence shown here is derived from an EMBL/GenBank/DDBJ whole genome shotgun (WGS) entry which is preliminary data.</text>
</comment>
<dbReference type="AlphaFoldDB" id="A0A372GH55"/>
<proteinExistence type="predicted"/>
<protein>
    <submittedName>
        <fullName evidence="1">DUF2283 domain-containing protein</fullName>
    </submittedName>
</protein>
<reference evidence="1 2" key="1">
    <citation type="submission" date="2018-08" db="EMBL/GenBank/DDBJ databases">
        <title>Actinomadura spongicola sp. nov., isolated from marine sponge Leucetta chagosensis.</title>
        <authorList>
            <person name="Li L."/>
            <person name="Lin H.W."/>
        </authorList>
    </citation>
    <scope>NUCLEOTIDE SEQUENCE [LARGE SCALE GENOMIC DNA]</scope>
    <source>
        <strain evidence="1 2">LHW52907</strain>
    </source>
</reference>
<dbReference type="OrthoDB" id="2911799at2"/>
<dbReference type="EMBL" id="QVNQ01000004">
    <property type="protein sequence ID" value="RFS84707.1"/>
    <property type="molecule type" value="Genomic_DNA"/>
</dbReference>
<name>A0A372GH55_9ACTN</name>
<dbReference type="Pfam" id="PF10049">
    <property type="entry name" value="DUF2283"/>
    <property type="match status" value="1"/>
</dbReference>
<keyword evidence="2" id="KW-1185">Reference proteome</keyword>
<evidence type="ECO:0000313" key="2">
    <source>
        <dbReference type="Proteomes" id="UP000262882"/>
    </source>
</evidence>